<reference evidence="3" key="1">
    <citation type="submission" date="2021-03" db="EMBL/GenBank/DDBJ databases">
        <title>Leucobacter chromiisoli sp. nov., isolated from chromium-containing soil of chemical plant.</title>
        <authorList>
            <person name="Xu Z."/>
        </authorList>
    </citation>
    <scope>NUCLEOTIDE SEQUENCE</scope>
    <source>
        <strain evidence="3">K 70/01</strain>
    </source>
</reference>
<name>A0A939QL81_9MICO</name>
<evidence type="ECO:0000256" key="1">
    <source>
        <dbReference type="SAM" id="MobiDB-lite"/>
    </source>
</evidence>
<sequence>MSVFAVSMSLAAGLGLTVTALCAVIRIVRGPTILDRMVASDVLLTTLVLAAGMDMVIRGHTDSIPMMTVVAATATLATIVVARYVRRRGMNETGPPGLDDQPGETSQGAGNV</sequence>
<comment type="caution">
    <text evidence="3">The sequence shown here is derived from an EMBL/GenBank/DDBJ whole genome shotgun (WGS) entry which is preliminary data.</text>
</comment>
<dbReference type="EMBL" id="JAGFBF010000005">
    <property type="protein sequence ID" value="MBO2989754.1"/>
    <property type="molecule type" value="Genomic_DNA"/>
</dbReference>
<feature type="compositionally biased region" description="Polar residues" evidence="1">
    <location>
        <begin position="103"/>
        <end position="112"/>
    </location>
</feature>
<organism evidence="3 4">
    <name type="scientific">Leucobacter tardus</name>
    <dbReference type="NCBI Taxonomy" id="501483"/>
    <lineage>
        <taxon>Bacteria</taxon>
        <taxon>Bacillati</taxon>
        <taxon>Actinomycetota</taxon>
        <taxon>Actinomycetes</taxon>
        <taxon>Micrococcales</taxon>
        <taxon>Microbacteriaceae</taxon>
        <taxon>Leucobacter</taxon>
    </lineage>
</organism>
<evidence type="ECO:0000313" key="3">
    <source>
        <dbReference type="EMBL" id="MBO2989754.1"/>
    </source>
</evidence>
<feature type="transmembrane region" description="Helical" evidence="2">
    <location>
        <begin position="63"/>
        <end position="85"/>
    </location>
</feature>
<keyword evidence="4" id="KW-1185">Reference proteome</keyword>
<feature type="region of interest" description="Disordered" evidence="1">
    <location>
        <begin position="91"/>
        <end position="112"/>
    </location>
</feature>
<accession>A0A939QL81</accession>
<protein>
    <submittedName>
        <fullName evidence="3">Sodium:proton antiporter</fullName>
    </submittedName>
</protein>
<gene>
    <name evidence="3" type="ORF">J4H85_07075</name>
</gene>
<dbReference type="Proteomes" id="UP000668403">
    <property type="component" value="Unassembled WGS sequence"/>
</dbReference>
<keyword evidence="2" id="KW-1133">Transmembrane helix</keyword>
<evidence type="ECO:0000256" key="2">
    <source>
        <dbReference type="SAM" id="Phobius"/>
    </source>
</evidence>
<keyword evidence="2" id="KW-0472">Membrane</keyword>
<keyword evidence="2" id="KW-0812">Transmembrane</keyword>
<dbReference type="AlphaFoldDB" id="A0A939QL81"/>
<dbReference type="RefSeq" id="WP_208238241.1">
    <property type="nucleotide sequence ID" value="NZ_BAAAQU010000002.1"/>
</dbReference>
<proteinExistence type="predicted"/>
<feature type="transmembrane region" description="Helical" evidence="2">
    <location>
        <begin position="6"/>
        <end position="25"/>
    </location>
</feature>
<evidence type="ECO:0000313" key="4">
    <source>
        <dbReference type="Proteomes" id="UP000668403"/>
    </source>
</evidence>